<dbReference type="HOGENOM" id="CLU_073809_1_0_9"/>
<name>A0A090ZUK0_PAEMA</name>
<dbReference type="Pfam" id="PF00551">
    <property type="entry name" value="Formyl_trans_N"/>
    <property type="match status" value="1"/>
</dbReference>
<keyword evidence="2" id="KW-0808">Transferase</keyword>
<dbReference type="SUPFAM" id="SSF53328">
    <property type="entry name" value="Formyltransferase"/>
    <property type="match status" value="1"/>
</dbReference>
<dbReference type="EMBL" id="JMQA01000031">
    <property type="protein sequence ID" value="KFN07821.1"/>
    <property type="molecule type" value="Genomic_DNA"/>
</dbReference>
<evidence type="ECO:0000259" key="1">
    <source>
        <dbReference type="Pfam" id="PF00551"/>
    </source>
</evidence>
<sequence length="265" mass="30409">MKLLLLTGSHPRHLYFAQTLYNAGYLTSLIIEQREEFLPLPPTNIEESDKKLFLRHFQDRERTEHQAFGNIALSNWTVPVLYVNTSELNGPSVMDWVAKYDPDVVISYGVHKLNEEVLRLFPEYSWNIHGGLSPWYRGNTTLFWPFYFMKPNWAGMTIHRLTSKLDGGGIIHHSVPHLNYGDGIHDVACNAVKQTAIDLIEILRKISLGESIVEVPQKSSGKLFTSADWEPYHLRVIYELYDNNIVDLYLDGKLGNTPPPLVRAF</sequence>
<gene>
    <name evidence="2" type="ORF">DJ90_3843</name>
</gene>
<dbReference type="PATRIC" id="fig|44252.3.peg.3664"/>
<feature type="domain" description="Formyl transferase N-terminal" evidence="1">
    <location>
        <begin position="85"/>
        <end position="186"/>
    </location>
</feature>
<dbReference type="AlphaFoldDB" id="A0A090ZUK0"/>
<organism evidence="2 3">
    <name type="scientific">Paenibacillus macerans</name>
    <name type="common">Bacillus macerans</name>
    <dbReference type="NCBI Taxonomy" id="44252"/>
    <lineage>
        <taxon>Bacteria</taxon>
        <taxon>Bacillati</taxon>
        <taxon>Bacillota</taxon>
        <taxon>Bacilli</taxon>
        <taxon>Bacillales</taxon>
        <taxon>Paenibacillaceae</taxon>
        <taxon>Paenibacillus</taxon>
    </lineage>
</organism>
<protein>
    <submittedName>
        <fullName evidence="2">Formyl transferase family protein</fullName>
    </submittedName>
</protein>
<dbReference type="OrthoDB" id="9802815at2"/>
<comment type="caution">
    <text evidence="2">The sequence shown here is derived from an EMBL/GenBank/DDBJ whole genome shotgun (WGS) entry which is preliminary data.</text>
</comment>
<dbReference type="GO" id="GO:0016740">
    <property type="term" value="F:transferase activity"/>
    <property type="evidence" value="ECO:0007669"/>
    <property type="project" value="UniProtKB-KW"/>
</dbReference>
<dbReference type="InterPro" id="IPR036477">
    <property type="entry name" value="Formyl_transf_N_sf"/>
</dbReference>
<accession>A0A090ZUK0</accession>
<dbReference type="InterPro" id="IPR002376">
    <property type="entry name" value="Formyl_transf_N"/>
</dbReference>
<evidence type="ECO:0000313" key="3">
    <source>
        <dbReference type="Proteomes" id="UP000029278"/>
    </source>
</evidence>
<keyword evidence="3" id="KW-1185">Reference proteome</keyword>
<dbReference type="Proteomes" id="UP000029278">
    <property type="component" value="Unassembled WGS sequence"/>
</dbReference>
<dbReference type="Gene3D" id="3.40.50.170">
    <property type="entry name" value="Formyl transferase, N-terminal domain"/>
    <property type="match status" value="1"/>
</dbReference>
<dbReference type="GeneID" id="77011144"/>
<reference evidence="2 3" key="1">
    <citation type="submission" date="2014-04" db="EMBL/GenBank/DDBJ databases">
        <authorList>
            <person name="Bishop-Lilly K.A."/>
            <person name="Broomall S.M."/>
            <person name="Chain P.S."/>
            <person name="Chertkov O."/>
            <person name="Coyne S.R."/>
            <person name="Daligault H.E."/>
            <person name="Davenport K.W."/>
            <person name="Erkkila T."/>
            <person name="Frey K.G."/>
            <person name="Gibbons H.S."/>
            <person name="Gu W."/>
            <person name="Jaissle J."/>
            <person name="Johnson S.L."/>
            <person name="Koroleva G.I."/>
            <person name="Ladner J.T."/>
            <person name="Lo C.-C."/>
            <person name="Minogue T.D."/>
            <person name="Munk C."/>
            <person name="Palacios G.F."/>
            <person name="Redden C.L."/>
            <person name="Rosenzweig C.N."/>
            <person name="Scholz M.B."/>
            <person name="Teshima H."/>
            <person name="Xu Y."/>
        </authorList>
    </citation>
    <scope>NUCLEOTIDE SEQUENCE [LARGE SCALE GENOMIC DNA]</scope>
    <source>
        <strain evidence="2 3">8244</strain>
    </source>
</reference>
<evidence type="ECO:0000313" key="2">
    <source>
        <dbReference type="EMBL" id="KFN07821.1"/>
    </source>
</evidence>
<dbReference type="STRING" id="44252.DJ90_3843"/>
<proteinExistence type="predicted"/>
<dbReference type="RefSeq" id="WP_036619342.1">
    <property type="nucleotide sequence ID" value="NZ_JAKOBR010000090.1"/>
</dbReference>